<feature type="compositionally biased region" description="Polar residues" evidence="1">
    <location>
        <begin position="1"/>
        <end position="23"/>
    </location>
</feature>
<gene>
    <name evidence="2" type="ORF">LMG3441_05316</name>
</gene>
<dbReference type="RefSeq" id="WP_254600733.1">
    <property type="nucleotide sequence ID" value="NZ_CADIJQ010000011.1"/>
</dbReference>
<dbReference type="EMBL" id="CADIJQ010000011">
    <property type="protein sequence ID" value="CAB3737801.1"/>
    <property type="molecule type" value="Genomic_DNA"/>
</dbReference>
<dbReference type="AlphaFoldDB" id="A0A6S7AML3"/>
<organism evidence="2 3">
    <name type="scientific">Achromobacter kerstersii</name>
    <dbReference type="NCBI Taxonomy" id="1353890"/>
    <lineage>
        <taxon>Bacteria</taxon>
        <taxon>Pseudomonadati</taxon>
        <taxon>Pseudomonadota</taxon>
        <taxon>Betaproteobacteria</taxon>
        <taxon>Burkholderiales</taxon>
        <taxon>Alcaligenaceae</taxon>
        <taxon>Achromobacter</taxon>
    </lineage>
</organism>
<evidence type="ECO:0008006" key="4">
    <source>
        <dbReference type="Google" id="ProtNLM"/>
    </source>
</evidence>
<name>A0A6S7AML3_9BURK</name>
<evidence type="ECO:0000256" key="1">
    <source>
        <dbReference type="SAM" id="MobiDB-lite"/>
    </source>
</evidence>
<proteinExistence type="predicted"/>
<dbReference type="Proteomes" id="UP000494269">
    <property type="component" value="Unassembled WGS sequence"/>
</dbReference>
<evidence type="ECO:0000313" key="2">
    <source>
        <dbReference type="EMBL" id="CAB3737801.1"/>
    </source>
</evidence>
<reference evidence="2 3" key="1">
    <citation type="submission" date="2020-04" db="EMBL/GenBank/DDBJ databases">
        <authorList>
            <person name="De Canck E."/>
        </authorList>
    </citation>
    <scope>NUCLEOTIDE SEQUENCE [LARGE SCALE GENOMIC DNA]</scope>
    <source>
        <strain evidence="2 3">LMG 3441</strain>
    </source>
</reference>
<keyword evidence="3" id="KW-1185">Reference proteome</keyword>
<accession>A0A6S7AML3</accession>
<sequence>MSAHTCSASSSLFESAAKPSQQVLAPPAAPAPVAVVADAPHKPRAMGGLLGKLVAAVRQWRMKARMRNQAADMDPHIMQDIGVPDWLVNETTLHRELSRMRDADYMRW</sequence>
<feature type="region of interest" description="Disordered" evidence="1">
    <location>
        <begin position="1"/>
        <end position="26"/>
    </location>
</feature>
<protein>
    <recommendedName>
        <fullName evidence="4">DUF1127 domain-containing protein</fullName>
    </recommendedName>
</protein>
<evidence type="ECO:0000313" key="3">
    <source>
        <dbReference type="Proteomes" id="UP000494269"/>
    </source>
</evidence>